<reference evidence="3" key="2">
    <citation type="submission" date="2020-12" db="UniProtKB">
        <authorList>
            <consortium name="WormBaseParasite"/>
        </authorList>
    </citation>
    <scope>IDENTIFICATION</scope>
</reference>
<evidence type="ECO:0000313" key="2">
    <source>
        <dbReference type="Proteomes" id="UP000035682"/>
    </source>
</evidence>
<proteinExistence type="predicted"/>
<dbReference type="WBParaSite" id="SRAE_X000049800.1">
    <property type="protein sequence ID" value="SRAE_X000049800.1"/>
    <property type="gene ID" value="WBGene00266057"/>
</dbReference>
<dbReference type="Proteomes" id="UP000035682">
    <property type="component" value="Unplaced"/>
</dbReference>
<dbReference type="GeneID" id="36383551"/>
<dbReference type="EMBL" id="LN609530">
    <property type="protein sequence ID" value="CEF71171.1"/>
    <property type="molecule type" value="Genomic_DNA"/>
</dbReference>
<sequence length="303" mass="35764">MILIGMIIMFLEFIFVINAYDRFRKVHIKDDYSLYWNPLLIQQKPLDNEINYIKECYAFIDKKGIYGTKSSQDNLQNNCIISISTLSFDEDMYIKFMVSNVICKYYPNLYMNLTFPENNKKFKINYCSMEKNTFPIYYKEAILEYEVIGLPIKFKLDFIPFNPVCGSKIQTYQIGQIITLRKPLNFQRPCTLILPGNSVLKILNYNFNINNNVNCIKLYDGRVYNGDIDKKEEICSNNIRKNKEIKKIFDISCSQGELIIDTFYDKFKNVKMYEDNNYNETSVTFIITKLPETDFSLVNSFIC</sequence>
<keyword evidence="2" id="KW-1185">Reference proteome</keyword>
<gene>
    <name evidence="1 3 4" type="ORF">SRAE_X000049800</name>
</gene>
<dbReference type="AlphaFoldDB" id="A0A090LN63"/>
<reference evidence="1 2" key="1">
    <citation type="submission" date="2014-09" db="EMBL/GenBank/DDBJ databases">
        <authorList>
            <person name="Martin A.A."/>
        </authorList>
    </citation>
    <scope>NUCLEOTIDE SEQUENCE</scope>
    <source>
        <strain evidence="2">ED321</strain>
        <strain evidence="1">ED321 Heterogonic</strain>
    </source>
</reference>
<dbReference type="WormBase" id="SRAE_X000049800">
    <property type="protein sequence ID" value="SRP09851"/>
    <property type="gene ID" value="WBGene00266057"/>
</dbReference>
<accession>A0A090LN63</accession>
<dbReference type="RefSeq" id="XP_024510367.1">
    <property type="nucleotide sequence ID" value="XM_024644849.1"/>
</dbReference>
<evidence type="ECO:0000313" key="1">
    <source>
        <dbReference type="EMBL" id="CEF71171.1"/>
    </source>
</evidence>
<evidence type="ECO:0000313" key="3">
    <source>
        <dbReference type="WBParaSite" id="SRAE_X000049800.1"/>
    </source>
</evidence>
<dbReference type="CTD" id="36383551"/>
<name>A0A090LN63_STRRB</name>
<organism evidence="1">
    <name type="scientific">Strongyloides ratti</name>
    <name type="common">Parasitic roundworm</name>
    <dbReference type="NCBI Taxonomy" id="34506"/>
    <lineage>
        <taxon>Eukaryota</taxon>
        <taxon>Metazoa</taxon>
        <taxon>Ecdysozoa</taxon>
        <taxon>Nematoda</taxon>
        <taxon>Chromadorea</taxon>
        <taxon>Rhabditida</taxon>
        <taxon>Tylenchina</taxon>
        <taxon>Panagrolaimomorpha</taxon>
        <taxon>Strongyloidoidea</taxon>
        <taxon>Strongyloididae</taxon>
        <taxon>Strongyloides</taxon>
    </lineage>
</organism>
<protein>
    <submittedName>
        <fullName evidence="3">CUB domain-containing protein</fullName>
    </submittedName>
</protein>
<evidence type="ECO:0000313" key="4">
    <source>
        <dbReference type="WormBase" id="SRAE_X000049800"/>
    </source>
</evidence>